<keyword evidence="5 6" id="KW-0472">Membrane</keyword>
<sequence>MDTGATMETKRRTTSVGISDNLNRRSKSGKAINSTMNGGHMPGMTDMSTPPVTATGASTMPTESGTMHHQTMMHMTFFWAKNGEILFPGWPGSNSGMYGLVLIFIFILAFLVEFLSCYNFARKMSGPVAVGLVQTLVHTVRVGLAYMVMLAVMSFNGGVFLVAVAGHALGFLVCRSWVFNNPPAPVNGDKNSDLSPMISA</sequence>
<feature type="transmembrane region" description="Helical" evidence="6">
    <location>
        <begin position="97"/>
        <end position="121"/>
    </location>
</feature>
<dbReference type="Proteomes" id="UP000326396">
    <property type="component" value="Linkage Group LG6"/>
</dbReference>
<keyword evidence="9" id="KW-1185">Reference proteome</keyword>
<dbReference type="PANTHER" id="PTHR12483">
    <property type="entry name" value="SOLUTE CARRIER FAMILY 31 COPPER TRANSPORTERS"/>
    <property type="match status" value="1"/>
</dbReference>
<evidence type="ECO:0000313" key="9">
    <source>
        <dbReference type="Proteomes" id="UP000326396"/>
    </source>
</evidence>
<evidence type="ECO:0000256" key="4">
    <source>
        <dbReference type="ARBA" id="ARBA00022989"/>
    </source>
</evidence>
<evidence type="ECO:0000313" key="8">
    <source>
        <dbReference type="EMBL" id="KAD3338518.1"/>
    </source>
</evidence>
<evidence type="ECO:0000256" key="2">
    <source>
        <dbReference type="ARBA" id="ARBA00022692"/>
    </source>
</evidence>
<keyword evidence="3 6" id="KW-0187">Copper transport</keyword>
<protein>
    <recommendedName>
        <fullName evidence="6">Copper transport protein</fullName>
    </recommendedName>
</protein>
<keyword evidence="6" id="KW-0813">Transport</keyword>
<evidence type="ECO:0000256" key="1">
    <source>
        <dbReference type="ARBA" id="ARBA00006921"/>
    </source>
</evidence>
<dbReference type="PANTHER" id="PTHR12483:SF24">
    <property type="entry name" value="COPPER TRANSPORTER 2-RELATED"/>
    <property type="match status" value="1"/>
</dbReference>
<evidence type="ECO:0000256" key="6">
    <source>
        <dbReference type="RuleBase" id="RU367022"/>
    </source>
</evidence>
<reference evidence="8 9" key="1">
    <citation type="submission" date="2019-05" db="EMBL/GenBank/DDBJ databases">
        <title>Mikania micrantha, genome provides insights into the molecular mechanism of rapid growth.</title>
        <authorList>
            <person name="Liu B."/>
        </authorList>
    </citation>
    <scope>NUCLEOTIDE SEQUENCE [LARGE SCALE GENOMIC DNA]</scope>
    <source>
        <strain evidence="8">NLD-2019</strain>
        <tissue evidence="8">Leaf</tissue>
    </source>
</reference>
<dbReference type="InterPro" id="IPR007274">
    <property type="entry name" value="Cop_transporter"/>
</dbReference>
<comment type="similarity">
    <text evidence="1 6">Belongs to the copper transporter (Ctr) (TC 1.A.56) family. SLC31A subfamily.</text>
</comment>
<gene>
    <name evidence="8" type="ORF">E3N88_34039</name>
</gene>
<evidence type="ECO:0000256" key="5">
    <source>
        <dbReference type="ARBA" id="ARBA00023136"/>
    </source>
</evidence>
<dbReference type="GO" id="GO:0005375">
    <property type="term" value="F:copper ion transmembrane transporter activity"/>
    <property type="evidence" value="ECO:0007669"/>
    <property type="project" value="UniProtKB-UniRule"/>
</dbReference>
<organism evidence="8 9">
    <name type="scientific">Mikania micrantha</name>
    <name type="common">bitter vine</name>
    <dbReference type="NCBI Taxonomy" id="192012"/>
    <lineage>
        <taxon>Eukaryota</taxon>
        <taxon>Viridiplantae</taxon>
        <taxon>Streptophyta</taxon>
        <taxon>Embryophyta</taxon>
        <taxon>Tracheophyta</taxon>
        <taxon>Spermatophyta</taxon>
        <taxon>Magnoliopsida</taxon>
        <taxon>eudicotyledons</taxon>
        <taxon>Gunneridae</taxon>
        <taxon>Pentapetalae</taxon>
        <taxon>asterids</taxon>
        <taxon>campanulids</taxon>
        <taxon>Asterales</taxon>
        <taxon>Asteraceae</taxon>
        <taxon>Asteroideae</taxon>
        <taxon>Heliantheae alliance</taxon>
        <taxon>Eupatorieae</taxon>
        <taxon>Mikania</taxon>
    </lineage>
</organism>
<evidence type="ECO:0000256" key="3">
    <source>
        <dbReference type="ARBA" id="ARBA00022796"/>
    </source>
</evidence>
<dbReference type="AlphaFoldDB" id="A0A5N6MFM0"/>
<keyword evidence="6" id="KW-0186">Copper</keyword>
<keyword evidence="6" id="KW-0406">Ion transport</keyword>
<keyword evidence="2 6" id="KW-0812">Transmembrane</keyword>
<dbReference type="EMBL" id="SZYD01000016">
    <property type="protein sequence ID" value="KAD3338518.1"/>
    <property type="molecule type" value="Genomic_DNA"/>
</dbReference>
<keyword evidence="4 6" id="KW-1133">Transmembrane helix</keyword>
<dbReference type="GO" id="GO:0005886">
    <property type="term" value="C:plasma membrane"/>
    <property type="evidence" value="ECO:0007669"/>
    <property type="project" value="TreeGrafter"/>
</dbReference>
<evidence type="ECO:0000256" key="7">
    <source>
        <dbReference type="SAM" id="MobiDB-lite"/>
    </source>
</evidence>
<name>A0A5N6MFM0_9ASTR</name>
<accession>A0A5N6MFM0</accession>
<comment type="caution">
    <text evidence="8">The sequence shown here is derived from an EMBL/GenBank/DDBJ whole genome shotgun (WGS) entry which is preliminary data.</text>
</comment>
<proteinExistence type="inferred from homology"/>
<comment type="subcellular location">
    <subcellularLocation>
        <location evidence="6">Membrane</location>
        <topology evidence="6">Multi-pass membrane protein</topology>
    </subcellularLocation>
</comment>
<dbReference type="OrthoDB" id="73901at2759"/>
<dbReference type="Pfam" id="PF04145">
    <property type="entry name" value="Ctr"/>
    <property type="match status" value="2"/>
</dbReference>
<feature type="region of interest" description="Disordered" evidence="7">
    <location>
        <begin position="1"/>
        <end position="45"/>
    </location>
</feature>